<reference evidence="1" key="1">
    <citation type="submission" date="2020-04" db="EMBL/GenBank/DDBJ databases">
        <authorList>
            <person name="Chiriac C."/>
            <person name="Salcher M."/>
            <person name="Ghai R."/>
            <person name="Kavagutti S V."/>
        </authorList>
    </citation>
    <scope>NUCLEOTIDE SEQUENCE</scope>
</reference>
<dbReference type="EMBL" id="LR796248">
    <property type="protein sequence ID" value="CAB4131263.1"/>
    <property type="molecule type" value="Genomic_DNA"/>
</dbReference>
<evidence type="ECO:0000313" key="1">
    <source>
        <dbReference type="EMBL" id="CAB4131263.1"/>
    </source>
</evidence>
<name>A0A6J5LD47_9CAUD</name>
<protein>
    <submittedName>
        <fullName evidence="1">Uncharacterized protein</fullName>
    </submittedName>
</protein>
<proteinExistence type="predicted"/>
<sequence>MTDDLVKRLWENGVDPDDADLMIEAADRIEKLEAALRSIAANACCDSCREAALVARKALEGKDG</sequence>
<organism evidence="1">
    <name type="scientific">uncultured Caudovirales phage</name>
    <dbReference type="NCBI Taxonomy" id="2100421"/>
    <lineage>
        <taxon>Viruses</taxon>
        <taxon>Duplodnaviria</taxon>
        <taxon>Heunggongvirae</taxon>
        <taxon>Uroviricota</taxon>
        <taxon>Caudoviricetes</taxon>
        <taxon>Peduoviridae</taxon>
        <taxon>Maltschvirus</taxon>
        <taxon>Maltschvirus maltsch</taxon>
    </lineage>
</organism>
<gene>
    <name evidence="1" type="ORF">UFOVP122_68</name>
</gene>
<accession>A0A6J5LD47</accession>